<protein>
    <submittedName>
        <fullName evidence="1">Uncharacterized protein</fullName>
    </submittedName>
</protein>
<organism evidence="1">
    <name type="scientific">Ophidiomyces ophidiicola</name>
    <dbReference type="NCBI Taxonomy" id="1387563"/>
    <lineage>
        <taxon>Eukaryota</taxon>
        <taxon>Fungi</taxon>
        <taxon>Dikarya</taxon>
        <taxon>Ascomycota</taxon>
        <taxon>Pezizomycotina</taxon>
        <taxon>Eurotiomycetes</taxon>
        <taxon>Eurotiomycetidae</taxon>
        <taxon>Onygenales</taxon>
        <taxon>Onygenaceae</taxon>
        <taxon>Ophidiomyces</taxon>
    </lineage>
</organism>
<sequence>MAEEDGNCNINFAKFRQKLDEQPFAPSQRSMLALRMELLQSFLDTDPKPMGKRAARNTGSNRKANEIWNFEKGSITIVDLSCPFVSTGDACALFNICLGIFLDGRRLGNRIVALDEAHKFLAATSDEALVLTETLLSIIRQQRHLGTRVIIATQEPAISPKLLDLCDVSIVHRFTSPAWYKVLETHLAGAVVGVSREEQSKFDVNNLFAKIVMLETGEALVFSANGVFDVCKSRTEDQTCENDGDGTRAGYVLVKLGPRYIRLRMRARLSADGGRSILAK</sequence>
<gene>
    <name evidence="1" type="ORF">LOY88_004498</name>
</gene>
<accession>A0ACB8UWJ1</accession>
<evidence type="ECO:0000313" key="1">
    <source>
        <dbReference type="EMBL" id="KAI2384753.1"/>
    </source>
</evidence>
<dbReference type="EMBL" id="JALBCA010000068">
    <property type="protein sequence ID" value="KAI2384753.1"/>
    <property type="molecule type" value="Genomic_DNA"/>
</dbReference>
<name>A0ACB8UWJ1_9EURO</name>
<proteinExistence type="predicted"/>
<reference evidence="1" key="1">
    <citation type="journal article" date="2022" name="bioRxiv">
        <title>Population genetic analysis of Ophidiomyces ophidiicola, the causative agent of snake fungal disease, indicates recent introductions to the USA.</title>
        <authorList>
            <person name="Ladner J.T."/>
            <person name="Palmer J.M."/>
            <person name="Ettinger C.L."/>
            <person name="Stajich J.E."/>
            <person name="Farrell T.M."/>
            <person name="Glorioso B.M."/>
            <person name="Lawson B."/>
            <person name="Price S.J."/>
            <person name="Stengle A.G."/>
            <person name="Grear D.A."/>
            <person name="Lorch J.M."/>
        </authorList>
    </citation>
    <scope>NUCLEOTIDE SEQUENCE</scope>
    <source>
        <strain evidence="1">NWHC 24266-5</strain>
    </source>
</reference>
<comment type="caution">
    <text evidence="1">The sequence shown here is derived from an EMBL/GenBank/DDBJ whole genome shotgun (WGS) entry which is preliminary data.</text>
</comment>